<dbReference type="PANTHER" id="PTHR46648:SF1">
    <property type="entry name" value="ADENOSINE 5'-MONOPHOSPHORAMIDASE HNT1"/>
    <property type="match status" value="1"/>
</dbReference>
<dbReference type="InterPro" id="IPR001310">
    <property type="entry name" value="Histidine_triad_HIT"/>
</dbReference>
<proteinExistence type="predicted"/>
<protein>
    <submittedName>
        <fullName evidence="5">HIT family protein</fullName>
    </submittedName>
</protein>
<feature type="short sequence motif" description="Histidine triad motif" evidence="2 3">
    <location>
        <begin position="91"/>
        <end position="95"/>
    </location>
</feature>
<accession>A0A401XHZ6</accession>
<feature type="active site" description="Tele-AMP-histidine intermediate" evidence="1">
    <location>
        <position position="93"/>
    </location>
</feature>
<dbReference type="GO" id="GO:0003824">
    <property type="term" value="F:catalytic activity"/>
    <property type="evidence" value="ECO:0007669"/>
    <property type="project" value="InterPro"/>
</dbReference>
<sequence length="130" mass="14550">MASIFSKIVKGEIPSYKIAETESCYAFLDIFPLTEGHTLVIPKMEVDNLFDLPDSIYSELWSLAKRIAPAIQKAYPCIKVGVAVVGLEVPHAHIHLMPINSIQDINFARPKLQLTPEILKASQEKICKFL</sequence>
<dbReference type="RefSeq" id="WP_124396715.1">
    <property type="nucleotide sequence ID" value="NZ_BHZE01000001.1"/>
</dbReference>
<name>A0A401XHZ6_9FLAO</name>
<dbReference type="AlphaFoldDB" id="A0A401XHZ6"/>
<feature type="domain" description="HIT" evidence="4">
    <location>
        <begin position="4"/>
        <end position="107"/>
    </location>
</feature>
<organism evidence="5 6">
    <name type="scientific">Thermaurantimonas aggregans</name>
    <dbReference type="NCBI Taxonomy" id="2173829"/>
    <lineage>
        <taxon>Bacteria</taxon>
        <taxon>Pseudomonadati</taxon>
        <taxon>Bacteroidota</taxon>
        <taxon>Flavobacteriia</taxon>
        <taxon>Flavobacteriales</taxon>
        <taxon>Schleiferiaceae</taxon>
        <taxon>Thermaurantimonas</taxon>
    </lineage>
</organism>
<reference evidence="5 6" key="1">
    <citation type="submission" date="2018-11" db="EMBL/GenBank/DDBJ databases">
        <title>Schleiferia aggregans sp. nov., a moderately thermophilic heterotrophic bacterium isolated from microbial mats at a terrestrial hot spring.</title>
        <authorList>
            <person name="Iino T."/>
            <person name="Ohkuma M."/>
            <person name="Haruta S."/>
        </authorList>
    </citation>
    <scope>NUCLEOTIDE SEQUENCE [LARGE SCALE GENOMIC DNA]</scope>
    <source>
        <strain evidence="5 6">LA</strain>
    </source>
</reference>
<dbReference type="Gene3D" id="3.30.428.10">
    <property type="entry name" value="HIT-like"/>
    <property type="match status" value="1"/>
</dbReference>
<dbReference type="GO" id="GO:0009117">
    <property type="term" value="P:nucleotide metabolic process"/>
    <property type="evidence" value="ECO:0007669"/>
    <property type="project" value="TreeGrafter"/>
</dbReference>
<dbReference type="InterPro" id="IPR036265">
    <property type="entry name" value="HIT-like_sf"/>
</dbReference>
<comment type="caution">
    <text evidence="5">The sequence shown here is derived from an EMBL/GenBank/DDBJ whole genome shotgun (WGS) entry which is preliminary data.</text>
</comment>
<evidence type="ECO:0000313" key="6">
    <source>
        <dbReference type="Proteomes" id="UP000286715"/>
    </source>
</evidence>
<gene>
    <name evidence="5" type="ORF">JCM31826_01220</name>
</gene>
<dbReference type="PRINTS" id="PR00332">
    <property type="entry name" value="HISTRIAD"/>
</dbReference>
<dbReference type="PROSITE" id="PS51084">
    <property type="entry name" value="HIT_2"/>
    <property type="match status" value="1"/>
</dbReference>
<evidence type="ECO:0000256" key="2">
    <source>
        <dbReference type="PIRSR" id="PIRSR601310-3"/>
    </source>
</evidence>
<evidence type="ECO:0000256" key="3">
    <source>
        <dbReference type="PROSITE-ProRule" id="PRU00464"/>
    </source>
</evidence>
<dbReference type="PANTHER" id="PTHR46648">
    <property type="entry name" value="HIT FAMILY PROTEIN 1"/>
    <property type="match status" value="1"/>
</dbReference>
<dbReference type="SUPFAM" id="SSF54197">
    <property type="entry name" value="HIT-like"/>
    <property type="match status" value="1"/>
</dbReference>
<dbReference type="Proteomes" id="UP000286715">
    <property type="component" value="Unassembled WGS sequence"/>
</dbReference>
<dbReference type="EMBL" id="BHZE01000001">
    <property type="protein sequence ID" value="GCD76640.1"/>
    <property type="molecule type" value="Genomic_DNA"/>
</dbReference>
<evidence type="ECO:0000259" key="4">
    <source>
        <dbReference type="PROSITE" id="PS51084"/>
    </source>
</evidence>
<evidence type="ECO:0000256" key="1">
    <source>
        <dbReference type="PIRSR" id="PIRSR601310-1"/>
    </source>
</evidence>
<evidence type="ECO:0000313" key="5">
    <source>
        <dbReference type="EMBL" id="GCD76640.1"/>
    </source>
</evidence>
<dbReference type="InterPro" id="IPR011146">
    <property type="entry name" value="HIT-like"/>
</dbReference>
<dbReference type="OrthoDB" id="9784774at2"/>
<dbReference type="Pfam" id="PF01230">
    <property type="entry name" value="HIT"/>
    <property type="match status" value="1"/>
</dbReference>
<keyword evidence="6" id="KW-1185">Reference proteome</keyword>